<sequence>MRRKREHEEFRRTEAAKNAVAQKLQRMDENLRQQEQQRDAAGRAERRKDSIYREAEKERDRIDHSTRRADEAYRDAQNERNRMEHATRRGNEDYRDAENERNRMEHATRREDETFKQAEQQQNTIKKAISRHKAQTNFDILCKSFHCEILDQPKWICGSCGGLWYRSSMHPTTMEVVRKLHPKKPFAHLKVDGKYFLCGTCHDSLKSGDVPRLCMSNGLYFPHQLQSMTSLEERLVALRLPFAQIRSLGSDRQYGIRGGVVNVPNDMDIVAKVIPRRFDETSTVQVQLKRRMTYKHPYMFQTIRPYKVFHAANYLVRTELYKKEKVFLSSDWANSVSTDTVEYIVNPSDATQSYTDIENIKDLSISDTAETEDNDPPLMEILMQEDQLIMAVAPGEGMRPLSLLMDLDAEELSFPSIYCGIKRKLNPEANLSYSDIAKSELRRFDPRCRRADKILYSYRLVQTHRIASNINICLRKKKKRGIVTVGNLLNKQCVQSLIQHDDGYRLLSNIVNSPSYLEEKKKDVMAMIRQLGLPTFFITTSAAETKWPELISMLHNRKYGTVLTNEEVSNMKFDAKADLIRHDPIGCVMAYDRREKAMDRFLIKPVGGIFHPYVHQDFFKRKEVQQRGSIQTHRMDWIKDAPTFDKENSLTHQACCEFIDEFITCKKDESDDMKEVLAYQIHNHSHTCEDKRRGCRFGFPIAPMRTTRILLPLPANQVKQYKEQFAKIKEKLATFGRHEEEINFDRFLEDLDLTEENYIFSIRSNLKIPKVFLRRGTHEIYINAYNKKLLLCWRASIDIQFVLDPYSCASYVVNYISKSDRGVSKLLRQVSKEIRDEVSAQEAACCLLKIPMTQSSRDVTFINTNRPDDRVIFVKPADELEKMDPDSCDIALKGILERCVVRPRALDNLCLADYVANYNFTKVSSSLRKQINQPITSLSLTDNSGYITERTTSRIIRYRRFGLHQDPENFYREQIMLYVPWRDENTDLLDIDHVSVYQNFLDQITQKRQLYDPCFLETELEVGLSMAQGDEETFDNALVDHTPIEFIAEDQDFAVELGDSTSKFMSIRPPKLIPTDDYLKLMKTLNESQRRYLLNLLHNLKARSGQNFHVIHGQAGVGKSRLITAIVQLKQFLC</sequence>
<dbReference type="OrthoDB" id="6141723at2759"/>
<dbReference type="PANTHER" id="PTHR47642">
    <property type="entry name" value="ATP-DEPENDENT DNA HELICASE"/>
    <property type="match status" value="1"/>
</dbReference>
<evidence type="ECO:0000259" key="2">
    <source>
        <dbReference type="Pfam" id="PF14214"/>
    </source>
</evidence>
<dbReference type="InterPro" id="IPR046700">
    <property type="entry name" value="DUF6570"/>
</dbReference>
<evidence type="ECO:0000256" key="1">
    <source>
        <dbReference type="SAM" id="MobiDB-lite"/>
    </source>
</evidence>
<dbReference type="OMA" id="PFGFACT"/>
<dbReference type="Pfam" id="PF20209">
    <property type="entry name" value="DUF6570"/>
    <property type="match status" value="1"/>
</dbReference>
<gene>
    <name evidence="4" type="ORF">Fcan01_09056</name>
</gene>
<evidence type="ECO:0000313" key="4">
    <source>
        <dbReference type="EMBL" id="OXA55350.1"/>
    </source>
</evidence>
<feature type="region of interest" description="Disordered" evidence="1">
    <location>
        <begin position="1"/>
        <end position="101"/>
    </location>
</feature>
<dbReference type="InterPro" id="IPR027417">
    <property type="entry name" value="P-loop_NTPase"/>
</dbReference>
<feature type="compositionally biased region" description="Basic and acidic residues" evidence="1">
    <location>
        <begin position="1"/>
        <end position="15"/>
    </location>
</feature>
<feature type="domain" description="DUF6570" evidence="3">
    <location>
        <begin position="208"/>
        <end position="325"/>
    </location>
</feature>
<protein>
    <submittedName>
        <fullName evidence="4">Uncharacterized protein</fullName>
    </submittedName>
</protein>
<evidence type="ECO:0000313" key="5">
    <source>
        <dbReference type="Proteomes" id="UP000198287"/>
    </source>
</evidence>
<dbReference type="InterPro" id="IPR051055">
    <property type="entry name" value="PIF1_helicase"/>
</dbReference>
<keyword evidence="5" id="KW-1185">Reference proteome</keyword>
<dbReference type="Proteomes" id="UP000198287">
    <property type="component" value="Unassembled WGS sequence"/>
</dbReference>
<dbReference type="SUPFAM" id="SSF52540">
    <property type="entry name" value="P-loop containing nucleoside triphosphate hydrolases"/>
    <property type="match status" value="1"/>
</dbReference>
<evidence type="ECO:0000259" key="3">
    <source>
        <dbReference type="Pfam" id="PF20209"/>
    </source>
</evidence>
<dbReference type="AlphaFoldDB" id="A0A226ED60"/>
<feature type="domain" description="Helitron helicase-like" evidence="2">
    <location>
        <begin position="503"/>
        <end position="633"/>
    </location>
</feature>
<feature type="compositionally biased region" description="Basic and acidic residues" evidence="1">
    <location>
        <begin position="25"/>
        <end position="101"/>
    </location>
</feature>
<organism evidence="4 5">
    <name type="scientific">Folsomia candida</name>
    <name type="common">Springtail</name>
    <dbReference type="NCBI Taxonomy" id="158441"/>
    <lineage>
        <taxon>Eukaryota</taxon>
        <taxon>Metazoa</taxon>
        <taxon>Ecdysozoa</taxon>
        <taxon>Arthropoda</taxon>
        <taxon>Hexapoda</taxon>
        <taxon>Collembola</taxon>
        <taxon>Entomobryomorpha</taxon>
        <taxon>Isotomoidea</taxon>
        <taxon>Isotomidae</taxon>
        <taxon>Proisotominae</taxon>
        <taxon>Folsomia</taxon>
    </lineage>
</organism>
<dbReference type="EMBL" id="LNIX01000004">
    <property type="protein sequence ID" value="OXA55350.1"/>
    <property type="molecule type" value="Genomic_DNA"/>
</dbReference>
<dbReference type="Pfam" id="PF14214">
    <property type="entry name" value="Helitron_like_N"/>
    <property type="match status" value="1"/>
</dbReference>
<dbReference type="STRING" id="158441.A0A226ED60"/>
<name>A0A226ED60_FOLCA</name>
<proteinExistence type="predicted"/>
<reference evidence="4 5" key="1">
    <citation type="submission" date="2015-12" db="EMBL/GenBank/DDBJ databases">
        <title>The genome of Folsomia candida.</title>
        <authorList>
            <person name="Faddeeva A."/>
            <person name="Derks M.F."/>
            <person name="Anvar Y."/>
            <person name="Smit S."/>
            <person name="Van Straalen N."/>
            <person name="Roelofs D."/>
        </authorList>
    </citation>
    <scope>NUCLEOTIDE SEQUENCE [LARGE SCALE GENOMIC DNA]</scope>
    <source>
        <strain evidence="4 5">VU population</strain>
        <tissue evidence="4">Whole body</tissue>
    </source>
</reference>
<comment type="caution">
    <text evidence="4">The sequence shown here is derived from an EMBL/GenBank/DDBJ whole genome shotgun (WGS) entry which is preliminary data.</text>
</comment>
<dbReference type="InterPro" id="IPR025476">
    <property type="entry name" value="Helitron_helicase-like"/>
</dbReference>
<accession>A0A226ED60</accession>
<dbReference type="PANTHER" id="PTHR47642:SF5">
    <property type="entry name" value="ATP-DEPENDENT DNA HELICASE"/>
    <property type="match status" value="1"/>
</dbReference>